<evidence type="ECO:0000256" key="2">
    <source>
        <dbReference type="SAM" id="MobiDB-lite"/>
    </source>
</evidence>
<feature type="region of interest" description="Disordered" evidence="2">
    <location>
        <begin position="159"/>
        <end position="195"/>
    </location>
</feature>
<keyword evidence="4" id="KW-1185">Reference proteome</keyword>
<dbReference type="InterPro" id="IPR000648">
    <property type="entry name" value="Oxysterol-bd"/>
</dbReference>
<reference evidence="3 4" key="1">
    <citation type="journal article" date="2020" name="Elife">
        <title>Loss of centromere function drives karyotype evolution in closely related Malassezia species.</title>
        <authorList>
            <person name="Sankaranarayanan S.R."/>
            <person name="Ianiri G."/>
            <person name="Coelho M.A."/>
            <person name="Reza M.H."/>
            <person name="Thimmappa B.C."/>
            <person name="Ganguly P."/>
            <person name="Vadnala R.N."/>
            <person name="Sun S."/>
            <person name="Siddharthan R."/>
            <person name="Tellgren-Roth C."/>
            <person name="Dawson T.L."/>
            <person name="Heitman J."/>
            <person name="Sanyal K."/>
        </authorList>
    </citation>
    <scope>NUCLEOTIDE SEQUENCE [LARGE SCALE GENOMIC DNA]</scope>
    <source>
        <strain evidence="3">CBS14141</strain>
    </source>
</reference>
<dbReference type="EMBL" id="CP046234">
    <property type="protein sequence ID" value="WFD46257.1"/>
    <property type="molecule type" value="Genomic_DNA"/>
</dbReference>
<organism evidence="3 4">
    <name type="scientific">Malassezia furfur</name>
    <name type="common">Pityriasis versicolor infection agent</name>
    <name type="synonym">Pityrosporum furfur</name>
    <dbReference type="NCBI Taxonomy" id="55194"/>
    <lineage>
        <taxon>Eukaryota</taxon>
        <taxon>Fungi</taxon>
        <taxon>Dikarya</taxon>
        <taxon>Basidiomycota</taxon>
        <taxon>Ustilaginomycotina</taxon>
        <taxon>Malasseziomycetes</taxon>
        <taxon>Malasseziales</taxon>
        <taxon>Malasseziaceae</taxon>
        <taxon>Malassezia</taxon>
    </lineage>
</organism>
<feature type="compositionally biased region" description="Acidic residues" evidence="2">
    <location>
        <begin position="165"/>
        <end position="183"/>
    </location>
</feature>
<dbReference type="PANTHER" id="PTHR10972">
    <property type="entry name" value="OXYSTEROL-BINDING PROTEIN-RELATED"/>
    <property type="match status" value="1"/>
</dbReference>
<dbReference type="PANTHER" id="PTHR10972:SF203">
    <property type="entry name" value="OXYSTEROL-BINDING PROTEIN HOMOLOG 3"/>
    <property type="match status" value="1"/>
</dbReference>
<feature type="region of interest" description="Disordered" evidence="2">
    <location>
        <begin position="93"/>
        <end position="124"/>
    </location>
</feature>
<dbReference type="InterPro" id="IPR037239">
    <property type="entry name" value="OSBP_sf"/>
</dbReference>
<comment type="similarity">
    <text evidence="1">Belongs to the OSBP family.</text>
</comment>
<name>A0ABY8EKX7_MALFU</name>
<dbReference type="Proteomes" id="UP000818624">
    <property type="component" value="Chromosome 1"/>
</dbReference>
<dbReference type="SUPFAM" id="SSF144000">
    <property type="entry name" value="Oxysterol-binding protein-like"/>
    <property type="match status" value="1"/>
</dbReference>
<dbReference type="Pfam" id="PF01237">
    <property type="entry name" value="Oxysterol_BP"/>
    <property type="match status" value="1"/>
</dbReference>
<dbReference type="Gene3D" id="3.30.70.3490">
    <property type="match status" value="1"/>
</dbReference>
<sequence length="596" mass="65632">MLSDADFEKWRNMLRKFLHGQPSEISTPSDVRPTAQLVDKADELLQSCMVSLQNLSSSDSNPEIRHVLDKLEELRKKHGEIRTASSRRASGEFGISRMGTPVGHSLASGSPSMSPLPGSAMGGGVVGSSASTFSAADDGDFYDAYDDFEGVEYQIEEEPGHAADVGDDSEDDGEESSEPDESEPMSSIEAAKSTTAQAQMVTYRKELPAPVSGEEVSLFSMLKKNVGKDLSTISFPVTFNCPLSLLQAVAEEYEYAPDLLERAVQSNDPVERLSLVGAFAVSGYASTIQRSSRKPFNPLLGETYECVRADRNLFFVAEKVVHRPPIVAAYAQGKGWKASSSGTVKNKFWGKSLELIAEGSEIVELDTGEVYSITKPSSFMRNLLAGNKYLEHVGEMTVTELKSNLRLVIQFKESSMFGGASSRNHVVGTMYDANGSEIATFKGKWDEQFARQIDKEHLQVLWEAAPMPPNSTKYYGFTNFAMSLNEVTPDVQNILPPTDSRLRPDQRALEDGDVDTAENLKAQLEGRQRERRKALEEGGGTYTPQWFHLNPKKGEHDPEYIYGGAASDSDYFQKRKAVAQGRAQWEVQGATIFQDK</sequence>
<gene>
    <name evidence="3" type="primary">OSH3</name>
    <name evidence="3" type="ORF">GLX27_000889</name>
</gene>
<evidence type="ECO:0000313" key="3">
    <source>
        <dbReference type="EMBL" id="WFD46257.1"/>
    </source>
</evidence>
<accession>A0ABY8EKX7</accession>
<protein>
    <submittedName>
        <fullName evidence="3">Oxysterol-binding protein 3</fullName>
    </submittedName>
</protein>
<proteinExistence type="inferred from homology"/>
<evidence type="ECO:0000313" key="4">
    <source>
        <dbReference type="Proteomes" id="UP000818624"/>
    </source>
</evidence>
<feature type="compositionally biased region" description="Low complexity" evidence="2">
    <location>
        <begin position="105"/>
        <end position="119"/>
    </location>
</feature>
<evidence type="ECO:0000256" key="1">
    <source>
        <dbReference type="ARBA" id="ARBA00008842"/>
    </source>
</evidence>
<dbReference type="Gene3D" id="2.40.160.120">
    <property type="match status" value="1"/>
</dbReference>